<keyword evidence="7" id="KW-1185">Reference proteome</keyword>
<reference evidence="6 7" key="1">
    <citation type="journal article" date="2007" name="Int. J. Syst. Evol. Microbiol.">
        <title>Natronorubrum sulfidifaciens sp. nov., an extremely haloalkaliphilic archaeon isolated from Aiding salt lake in Xin-Jiang, China.</title>
        <authorList>
            <person name="Cui H.L."/>
            <person name="Tohty D."/>
            <person name="Liu H.C."/>
            <person name="Liu S.J."/>
            <person name="Oren A."/>
            <person name="Zhou P.J."/>
        </authorList>
    </citation>
    <scope>NUCLEOTIDE SEQUENCE [LARGE SCALE GENOMIC DNA]</scope>
    <source>
        <strain evidence="6 7">7-3</strain>
        <plasmid evidence="6">unnamed1</plasmid>
    </source>
</reference>
<dbReference type="PANTHER" id="PTHR43132:SF2">
    <property type="entry name" value="ARSENICAL RESISTANCE OPERON REPRESSOR ARSR-RELATED"/>
    <property type="match status" value="1"/>
</dbReference>
<dbReference type="GO" id="GO:0003677">
    <property type="term" value="F:DNA binding"/>
    <property type="evidence" value="ECO:0007669"/>
    <property type="project" value="UniProtKB-KW"/>
</dbReference>
<dbReference type="SUPFAM" id="SSF46785">
    <property type="entry name" value="Winged helix' DNA-binding domain"/>
    <property type="match status" value="1"/>
</dbReference>
<dbReference type="AlphaFoldDB" id="A0A5P9P8S7"/>
<dbReference type="SMART" id="SM00418">
    <property type="entry name" value="HTH_ARSR"/>
    <property type="match status" value="1"/>
</dbReference>
<dbReference type="InterPro" id="IPR001845">
    <property type="entry name" value="HTH_ArsR_DNA-bd_dom"/>
</dbReference>
<evidence type="ECO:0000256" key="1">
    <source>
        <dbReference type="ARBA" id="ARBA00023015"/>
    </source>
</evidence>
<dbReference type="NCBIfam" id="NF033788">
    <property type="entry name" value="HTH_metalloreg"/>
    <property type="match status" value="1"/>
</dbReference>
<dbReference type="PROSITE" id="PS50987">
    <property type="entry name" value="HTH_ARSR_2"/>
    <property type="match status" value="1"/>
</dbReference>
<proteinExistence type="predicted"/>
<keyword evidence="2" id="KW-0238">DNA-binding</keyword>
<feature type="domain" description="HTH arsR-type" evidence="5">
    <location>
        <begin position="24"/>
        <end position="119"/>
    </location>
</feature>
<dbReference type="PRINTS" id="PR00778">
    <property type="entry name" value="HTHARSR"/>
</dbReference>
<evidence type="ECO:0000256" key="3">
    <source>
        <dbReference type="ARBA" id="ARBA00023163"/>
    </source>
</evidence>
<dbReference type="Pfam" id="PF01022">
    <property type="entry name" value="HTH_5"/>
    <property type="match status" value="1"/>
</dbReference>
<geneLocation type="plasmid" evidence="6 7">
    <name>unnamed1</name>
</geneLocation>
<dbReference type="RefSeq" id="WP_152944033.1">
    <property type="nucleotide sequence ID" value="NZ_CP045489.1"/>
</dbReference>
<name>A0A5P9P8S7_9EURY</name>
<dbReference type="PANTHER" id="PTHR43132">
    <property type="entry name" value="ARSENICAL RESISTANCE OPERON REPRESSOR ARSR-RELATED"/>
    <property type="match status" value="1"/>
</dbReference>
<dbReference type="EMBL" id="CP045489">
    <property type="protein sequence ID" value="QFU84523.1"/>
    <property type="molecule type" value="Genomic_DNA"/>
</dbReference>
<dbReference type="OrthoDB" id="46231at2157"/>
<dbReference type="InterPro" id="IPR051011">
    <property type="entry name" value="Metal_resp_trans_reg"/>
</dbReference>
<evidence type="ECO:0000313" key="7">
    <source>
        <dbReference type="Proteomes" id="UP000326170"/>
    </source>
</evidence>
<dbReference type="Proteomes" id="UP000326170">
    <property type="component" value="Plasmid unnamed1"/>
</dbReference>
<dbReference type="Gene3D" id="1.10.10.10">
    <property type="entry name" value="Winged helix-like DNA-binding domain superfamily/Winged helix DNA-binding domain"/>
    <property type="match status" value="1"/>
</dbReference>
<evidence type="ECO:0000313" key="6">
    <source>
        <dbReference type="EMBL" id="QFU84523.1"/>
    </source>
</evidence>
<dbReference type="KEGG" id="nas:GCU68_18550"/>
<dbReference type="InterPro" id="IPR011991">
    <property type="entry name" value="ArsR-like_HTH"/>
</dbReference>
<accession>A0A5P9P8S7</accession>
<dbReference type="InterPro" id="IPR036388">
    <property type="entry name" value="WH-like_DNA-bd_sf"/>
</dbReference>
<dbReference type="CDD" id="cd00090">
    <property type="entry name" value="HTH_ARSR"/>
    <property type="match status" value="1"/>
</dbReference>
<keyword evidence="6" id="KW-0614">Plasmid</keyword>
<sequence>MAKDTITDGTAEGSDPCCAPPGDVDSDAMATDLQVLTAMGNDTRYELLRRIANADDGVCVCDLEAAVGVSQSAVSQALSRLYTAQLVTRRKEGSWRYYEPTETTAALLETLDDLRGTHE</sequence>
<dbReference type="GeneID" id="42303060"/>
<dbReference type="GO" id="GO:0003700">
    <property type="term" value="F:DNA-binding transcription factor activity"/>
    <property type="evidence" value="ECO:0007669"/>
    <property type="project" value="InterPro"/>
</dbReference>
<evidence type="ECO:0000256" key="4">
    <source>
        <dbReference type="SAM" id="MobiDB-lite"/>
    </source>
</evidence>
<keyword evidence="3" id="KW-0804">Transcription</keyword>
<evidence type="ECO:0000256" key="2">
    <source>
        <dbReference type="ARBA" id="ARBA00023125"/>
    </source>
</evidence>
<feature type="region of interest" description="Disordered" evidence="4">
    <location>
        <begin position="1"/>
        <end position="24"/>
    </location>
</feature>
<organism evidence="6 7">
    <name type="scientific">Natronorubrum aibiense</name>
    <dbReference type="NCBI Taxonomy" id="348826"/>
    <lineage>
        <taxon>Archaea</taxon>
        <taxon>Methanobacteriati</taxon>
        <taxon>Methanobacteriota</taxon>
        <taxon>Stenosarchaea group</taxon>
        <taxon>Halobacteria</taxon>
        <taxon>Halobacteriales</taxon>
        <taxon>Natrialbaceae</taxon>
        <taxon>Natronorubrum</taxon>
    </lineage>
</organism>
<protein>
    <submittedName>
        <fullName evidence="6">Metalloregulator ArsR/SmtB family transcription factor</fullName>
    </submittedName>
</protein>
<dbReference type="InterPro" id="IPR036390">
    <property type="entry name" value="WH_DNA-bd_sf"/>
</dbReference>
<keyword evidence="1" id="KW-0805">Transcription regulation</keyword>
<evidence type="ECO:0000259" key="5">
    <source>
        <dbReference type="PROSITE" id="PS50987"/>
    </source>
</evidence>
<gene>
    <name evidence="6" type="ORF">GCU68_18550</name>
</gene>